<dbReference type="AlphaFoldDB" id="A0A317ZQ30"/>
<reference evidence="6 7" key="1">
    <citation type="submission" date="2018-05" db="EMBL/GenBank/DDBJ databases">
        <title>Genetic diversity of glacier-inhabiting Cryobacterium bacteria in China and description of Cryobacterium mengkeensis sp. nov. and Arthrobacter glacialis sp. nov.</title>
        <authorList>
            <person name="Liu Q."/>
            <person name="Xin Y.-H."/>
        </authorList>
    </citation>
    <scope>NUCLEOTIDE SEQUENCE [LARGE SCALE GENOMIC DNA]</scope>
    <source>
        <strain evidence="6 7">SK-1</strain>
    </source>
</reference>
<dbReference type="InterPro" id="IPR014757">
    <property type="entry name" value="Tscrpt_reg_IclR_C"/>
</dbReference>
<protein>
    <recommendedName>
        <fullName evidence="8">IclR family transcriptional regulator</fullName>
    </recommendedName>
</protein>
<evidence type="ECO:0008006" key="8">
    <source>
        <dbReference type="Google" id="ProtNLM"/>
    </source>
</evidence>
<feature type="domain" description="HTH iclR-type" evidence="4">
    <location>
        <begin position="42"/>
        <end position="103"/>
    </location>
</feature>
<dbReference type="Gene3D" id="3.30.450.40">
    <property type="match status" value="1"/>
</dbReference>
<dbReference type="PROSITE" id="PS51077">
    <property type="entry name" value="HTH_ICLR"/>
    <property type="match status" value="1"/>
</dbReference>
<dbReference type="InterPro" id="IPR029016">
    <property type="entry name" value="GAF-like_dom_sf"/>
</dbReference>
<evidence type="ECO:0000259" key="5">
    <source>
        <dbReference type="PROSITE" id="PS51078"/>
    </source>
</evidence>
<dbReference type="Proteomes" id="UP000246722">
    <property type="component" value="Unassembled WGS sequence"/>
</dbReference>
<evidence type="ECO:0000313" key="6">
    <source>
        <dbReference type="EMBL" id="PXA65787.1"/>
    </source>
</evidence>
<dbReference type="InterPro" id="IPR005471">
    <property type="entry name" value="Tscrpt_reg_IclR_N"/>
</dbReference>
<keyword evidence="2" id="KW-0238">DNA-binding</keyword>
<feature type="domain" description="IclR-ED" evidence="5">
    <location>
        <begin position="103"/>
        <end position="285"/>
    </location>
</feature>
<dbReference type="EMBL" id="QHLY01000013">
    <property type="protein sequence ID" value="PXA65787.1"/>
    <property type="molecule type" value="Genomic_DNA"/>
</dbReference>
<dbReference type="Pfam" id="PF09339">
    <property type="entry name" value="HTH_IclR"/>
    <property type="match status" value="1"/>
</dbReference>
<sequence length="285" mass="31078">MVHRTELTTEVARMTFTSEMKITNAPEPLATAGSPRNDAAKDNAAQKLLRVLEAVSNPGDAHRLSDLVKETGLAKTSVFRLLSELIDSGYVTRRADGSYAPGRSLRLLALKLTAGPNDSDLVAARLRRLQTDVHSTIHFALRTGDFATYVEKIEDTQPIQIASRVGGQIPLHSTAIGKSILAHLSESEVRSYASRTGLHSRTEYTITNVADLLADGALVRNRGFSIDDQENEEHIRCMAVPVFDTQQHLIGGIGITTIAPLVPREKLESYAPILMTAARDVMTLL</sequence>
<dbReference type="Gene3D" id="1.10.10.10">
    <property type="entry name" value="Winged helix-like DNA-binding domain superfamily/Winged helix DNA-binding domain"/>
    <property type="match status" value="1"/>
</dbReference>
<dbReference type="SUPFAM" id="SSF46785">
    <property type="entry name" value="Winged helix' DNA-binding domain"/>
    <property type="match status" value="1"/>
</dbReference>
<evidence type="ECO:0000313" key="7">
    <source>
        <dbReference type="Proteomes" id="UP000246722"/>
    </source>
</evidence>
<dbReference type="OrthoDB" id="8479143at2"/>
<evidence type="ECO:0000256" key="3">
    <source>
        <dbReference type="ARBA" id="ARBA00023163"/>
    </source>
</evidence>
<keyword evidence="1" id="KW-0805">Transcription regulation</keyword>
<dbReference type="GO" id="GO:0003677">
    <property type="term" value="F:DNA binding"/>
    <property type="evidence" value="ECO:0007669"/>
    <property type="project" value="UniProtKB-KW"/>
</dbReference>
<keyword evidence="3" id="KW-0804">Transcription</keyword>
<proteinExistence type="predicted"/>
<dbReference type="PANTHER" id="PTHR30136">
    <property type="entry name" value="HELIX-TURN-HELIX TRANSCRIPTIONAL REGULATOR, ICLR FAMILY"/>
    <property type="match status" value="1"/>
</dbReference>
<comment type="caution">
    <text evidence="6">The sequence shown here is derived from an EMBL/GenBank/DDBJ whole genome shotgun (WGS) entry which is preliminary data.</text>
</comment>
<name>A0A317ZQ30_9MICO</name>
<gene>
    <name evidence="6" type="ORF">CTB96_20215</name>
</gene>
<dbReference type="PANTHER" id="PTHR30136:SF24">
    <property type="entry name" value="HTH-TYPE TRANSCRIPTIONAL REPRESSOR ALLR"/>
    <property type="match status" value="1"/>
</dbReference>
<dbReference type="GO" id="GO:0045892">
    <property type="term" value="P:negative regulation of DNA-templated transcription"/>
    <property type="evidence" value="ECO:0007669"/>
    <property type="project" value="TreeGrafter"/>
</dbReference>
<dbReference type="InterPro" id="IPR050707">
    <property type="entry name" value="HTH_MetabolicPath_Reg"/>
</dbReference>
<dbReference type="SMART" id="SM00346">
    <property type="entry name" value="HTH_ICLR"/>
    <property type="match status" value="1"/>
</dbReference>
<accession>A0A317ZQ30</accession>
<dbReference type="PROSITE" id="PS51078">
    <property type="entry name" value="ICLR_ED"/>
    <property type="match status" value="1"/>
</dbReference>
<evidence type="ECO:0000259" key="4">
    <source>
        <dbReference type="PROSITE" id="PS51077"/>
    </source>
</evidence>
<evidence type="ECO:0000256" key="1">
    <source>
        <dbReference type="ARBA" id="ARBA00023015"/>
    </source>
</evidence>
<keyword evidence="7" id="KW-1185">Reference proteome</keyword>
<evidence type="ECO:0000256" key="2">
    <source>
        <dbReference type="ARBA" id="ARBA00023125"/>
    </source>
</evidence>
<organism evidence="6 7">
    <name type="scientific">Cryobacterium arcticum</name>
    <dbReference type="NCBI Taxonomy" id="670052"/>
    <lineage>
        <taxon>Bacteria</taxon>
        <taxon>Bacillati</taxon>
        <taxon>Actinomycetota</taxon>
        <taxon>Actinomycetes</taxon>
        <taxon>Micrococcales</taxon>
        <taxon>Microbacteriaceae</taxon>
        <taxon>Cryobacterium</taxon>
    </lineage>
</organism>
<dbReference type="GO" id="GO:0003700">
    <property type="term" value="F:DNA-binding transcription factor activity"/>
    <property type="evidence" value="ECO:0007669"/>
    <property type="project" value="TreeGrafter"/>
</dbReference>
<dbReference type="SUPFAM" id="SSF55781">
    <property type="entry name" value="GAF domain-like"/>
    <property type="match status" value="1"/>
</dbReference>
<dbReference type="InterPro" id="IPR036388">
    <property type="entry name" value="WH-like_DNA-bd_sf"/>
</dbReference>
<dbReference type="Pfam" id="PF01614">
    <property type="entry name" value="IclR_C"/>
    <property type="match status" value="1"/>
</dbReference>
<dbReference type="InterPro" id="IPR036390">
    <property type="entry name" value="WH_DNA-bd_sf"/>
</dbReference>